<organism evidence="10 12">
    <name type="scientific">Chitinophaga sancti</name>
    <dbReference type="NCBI Taxonomy" id="1004"/>
    <lineage>
        <taxon>Bacteria</taxon>
        <taxon>Pseudomonadati</taxon>
        <taxon>Bacteroidota</taxon>
        <taxon>Chitinophagia</taxon>
        <taxon>Chitinophagales</taxon>
        <taxon>Chitinophagaceae</taxon>
        <taxon>Chitinophaga</taxon>
    </lineage>
</organism>
<evidence type="ECO:0000313" key="12">
    <source>
        <dbReference type="Proteomes" id="UP000183788"/>
    </source>
</evidence>
<dbReference type="InterPro" id="IPR039426">
    <property type="entry name" value="TonB-dep_rcpt-like"/>
</dbReference>
<dbReference type="STRING" id="1004.SAMN05661012_01413"/>
<evidence type="ECO:0000256" key="2">
    <source>
        <dbReference type="ARBA" id="ARBA00022448"/>
    </source>
</evidence>
<feature type="domain" description="TonB-dependent receptor plug" evidence="9">
    <location>
        <begin position="292"/>
        <end position="417"/>
    </location>
</feature>
<dbReference type="InterPro" id="IPR008969">
    <property type="entry name" value="CarboxyPept-like_regulatory"/>
</dbReference>
<proteinExistence type="inferred from homology"/>
<dbReference type="AlphaFoldDB" id="A0A1K1NR14"/>
<feature type="compositionally biased region" description="Polar residues" evidence="8">
    <location>
        <begin position="72"/>
        <end position="89"/>
    </location>
</feature>
<dbReference type="GO" id="GO:0009279">
    <property type="term" value="C:cell outer membrane"/>
    <property type="evidence" value="ECO:0007669"/>
    <property type="project" value="UniProtKB-SubCell"/>
</dbReference>
<dbReference type="Pfam" id="PF07715">
    <property type="entry name" value="Plug"/>
    <property type="match status" value="1"/>
</dbReference>
<keyword evidence="6 7" id="KW-0998">Cell outer membrane</keyword>
<evidence type="ECO:0000256" key="8">
    <source>
        <dbReference type="SAM" id="MobiDB-lite"/>
    </source>
</evidence>
<evidence type="ECO:0000256" key="7">
    <source>
        <dbReference type="PROSITE-ProRule" id="PRU01360"/>
    </source>
</evidence>
<dbReference type="Proteomes" id="UP000183788">
    <property type="component" value="Unassembled WGS sequence"/>
</dbReference>
<name>A0A1K1NR14_9BACT</name>
<evidence type="ECO:0000256" key="4">
    <source>
        <dbReference type="ARBA" id="ARBA00022692"/>
    </source>
</evidence>
<evidence type="ECO:0000256" key="1">
    <source>
        <dbReference type="ARBA" id="ARBA00004571"/>
    </source>
</evidence>
<evidence type="ECO:0000313" key="10">
    <source>
        <dbReference type="EMBL" id="SFW37748.1"/>
    </source>
</evidence>
<dbReference type="NCBIfam" id="TIGR04057">
    <property type="entry name" value="SusC_RagA_signa"/>
    <property type="match status" value="1"/>
</dbReference>
<dbReference type="RefSeq" id="WP_072358346.1">
    <property type="nucleotide sequence ID" value="NZ_CP139972.1"/>
</dbReference>
<comment type="similarity">
    <text evidence="7">Belongs to the TonB-dependent receptor family.</text>
</comment>
<evidence type="ECO:0000259" key="9">
    <source>
        <dbReference type="Pfam" id="PF07715"/>
    </source>
</evidence>
<keyword evidence="2 7" id="KW-0813">Transport</keyword>
<dbReference type="EMBL" id="CP140154">
    <property type="protein sequence ID" value="WQG87753.1"/>
    <property type="molecule type" value="Genomic_DNA"/>
</dbReference>
<dbReference type="Pfam" id="PF13715">
    <property type="entry name" value="CarbopepD_reg_2"/>
    <property type="match status" value="1"/>
</dbReference>
<keyword evidence="4 7" id="KW-0812">Transmembrane</keyword>
<feature type="compositionally biased region" description="Basic and acidic residues" evidence="8">
    <location>
        <begin position="107"/>
        <end position="116"/>
    </location>
</feature>
<accession>A0A1K1NR14</accession>
<evidence type="ECO:0000313" key="11">
    <source>
        <dbReference type="EMBL" id="WQG87753.1"/>
    </source>
</evidence>
<dbReference type="InterPro" id="IPR023997">
    <property type="entry name" value="TonB-dep_OMP_SusC/RagA_CS"/>
</dbReference>
<dbReference type="OrthoDB" id="9768177at2"/>
<dbReference type="NCBIfam" id="TIGR04056">
    <property type="entry name" value="OMP_RagA_SusC"/>
    <property type="match status" value="1"/>
</dbReference>
<dbReference type="Gene3D" id="2.170.130.10">
    <property type="entry name" value="TonB-dependent receptor, plug domain"/>
    <property type="match status" value="1"/>
</dbReference>
<protein>
    <submittedName>
        <fullName evidence="11">SusC/RagA family TonB-linked outer membrane protein</fullName>
    </submittedName>
    <submittedName>
        <fullName evidence="10">TonB-linked outer membrane protein, SusC/RagA family</fullName>
    </submittedName>
</protein>
<keyword evidence="5 7" id="KW-0472">Membrane</keyword>
<dbReference type="SUPFAM" id="SSF49464">
    <property type="entry name" value="Carboxypeptidase regulatory domain-like"/>
    <property type="match status" value="1"/>
</dbReference>
<dbReference type="EMBL" id="FPIZ01000004">
    <property type="protein sequence ID" value="SFW37748.1"/>
    <property type="molecule type" value="Genomic_DNA"/>
</dbReference>
<comment type="subcellular location">
    <subcellularLocation>
        <location evidence="1 7">Cell outer membrane</location>
        <topology evidence="1 7">Multi-pass membrane protein</topology>
    </subcellularLocation>
</comment>
<evidence type="ECO:0000256" key="5">
    <source>
        <dbReference type="ARBA" id="ARBA00023136"/>
    </source>
</evidence>
<dbReference type="Proteomes" id="UP001326715">
    <property type="component" value="Chromosome"/>
</dbReference>
<gene>
    <name evidence="10" type="ORF">SAMN05661012_01413</name>
    <name evidence="11" type="ORF">SR876_22755</name>
</gene>
<dbReference type="InterPro" id="IPR037066">
    <property type="entry name" value="Plug_dom_sf"/>
</dbReference>
<feature type="compositionally biased region" description="Polar residues" evidence="8">
    <location>
        <begin position="42"/>
        <end position="52"/>
    </location>
</feature>
<sequence>MRSHVLTWLWLCFAIYCSIGPNRASANVNRPILTYSAVRAVQQQPKDTTVKPSASPIVITPSASKPAEDTTKPATATPVTITPNSNNQRSKADTNKPAAAVITPDNSAKDSTKTDTTKPAAVVITPGNSAKDSTKTDTTKPAAAVITPNNQASDSTRKDTTKPATAASDSVKKKAADTSALILPSDSNTLKKEIGQFTLRGVVKQPGGQPIPGAQVVNLSTKQGVAANVDGTFSIKASLKDTVKISAPTFGDQSIPLTSKDSLPVTLTTASTGKKQLQEVVVTALGIQRNTRAVGYAIENVNGNAVQEAKEVNFVNALQGKVPGLQVNSNTGSMGGSTKITIRGVKSILGDNNAFIVVDGTPFVNGNSNQPGQANGGGGYDYGSSMQDINPEDIDNISILKGAAATALYGSRGANGVMLITTKKRPDVPGGIGVTYSINAQADQVSVLPHYQNQYGGGSGGKFQKLYYNEHPEAFLSASAATYDDNDGLGRYDLMPIYKADESWGPKLEGQIIRPYYSFDKDKGNPYFGQTTPWVAQPNNVKDFYRTGYTITNNIAMAGTNDKGYFRLSYGNMNQVFVLPNASLNRNNISFNGGYEVAKGLKASASINYTAYGAKGRPGTGFTGPNPTLQFTMYGQRQLNLDMEKRYKYEDGSQITWNRTSWDDPTPSSSNGPYWNRYMDYETDSRTRLFGNVGLDYEASKWLTISGRVFMDSYNALQEERTAKDYLIGGYVKRVPTTTEMNYQLTANMKFDLGKDFKLNTVVGGNIMHRKATATGGATVGGLIIPLVYNLANSVTPAAPIDDYAEKQINSGFATASLGYRNLLFLELSGRADWSSTLLSENNPYIYPAASASFVFSDLLKEWKWLSFGKVRASISAVGNDTNPYQTDDLFGFLPGFGSHPMTQATSSKNTRDLKPERTQEYETGIALKFLDERVGIDFTYYRRKTTDQLLAISVSPATGYVTAWGNGGAVENKGIEASLALNPIRLKNGFRWDIVANIARNKNKVLNMYIDQYKTSLTQQTIGTDRRTQRVSVVGQVGQPLGMITGTDYVYNDKGERIVGADGNYLISDIKTLGNVYPDYAGGVTNTFSYKGIYLSALIDFQHGGTFFSYTNMYGKISGLLDVTADNNVRETGIIAKGVKEDGTPNDVVLDANTYFINNENKTLSKANMYDASYIYLREVKLGYNLPESWYKRFHAQNARLSLYGRNLWLMHSNAPNVDPSNILNSNSNIVGIEGGALPSIRSFGVNLNVSF</sequence>
<dbReference type="PROSITE" id="PS52016">
    <property type="entry name" value="TONB_DEPENDENT_REC_3"/>
    <property type="match status" value="1"/>
</dbReference>
<reference evidence="10 12" key="1">
    <citation type="submission" date="2016-11" db="EMBL/GenBank/DDBJ databases">
        <authorList>
            <person name="Jaros S."/>
            <person name="Januszkiewicz K."/>
            <person name="Wedrychowicz H."/>
        </authorList>
    </citation>
    <scope>NUCLEOTIDE SEQUENCE [LARGE SCALE GENOMIC DNA]</scope>
    <source>
        <strain evidence="10 12">DSM 784</strain>
    </source>
</reference>
<dbReference type="InterPro" id="IPR036942">
    <property type="entry name" value="Beta-barrel_TonB_sf"/>
</dbReference>
<dbReference type="InterPro" id="IPR023996">
    <property type="entry name" value="TonB-dep_OMP_SusC/RagA"/>
</dbReference>
<evidence type="ECO:0000256" key="6">
    <source>
        <dbReference type="ARBA" id="ARBA00023237"/>
    </source>
</evidence>
<evidence type="ECO:0000256" key="3">
    <source>
        <dbReference type="ARBA" id="ARBA00022452"/>
    </source>
</evidence>
<evidence type="ECO:0000313" key="13">
    <source>
        <dbReference type="Proteomes" id="UP001326715"/>
    </source>
</evidence>
<dbReference type="SUPFAM" id="SSF56935">
    <property type="entry name" value="Porins"/>
    <property type="match status" value="1"/>
</dbReference>
<keyword evidence="3 7" id="KW-1134">Transmembrane beta strand</keyword>
<keyword evidence="13" id="KW-1185">Reference proteome</keyword>
<reference evidence="11 13" key="2">
    <citation type="submission" date="2023-11" db="EMBL/GenBank/DDBJ databases">
        <title>MicrobeMod: A computational toolkit for identifying prokaryotic methylation and restriction-modification with nanopore sequencing.</title>
        <authorList>
            <person name="Crits-Christoph A."/>
            <person name="Kang S.C."/>
            <person name="Lee H."/>
            <person name="Ostrov N."/>
        </authorList>
    </citation>
    <scope>NUCLEOTIDE SEQUENCE [LARGE SCALE GENOMIC DNA]</scope>
    <source>
        <strain evidence="11 13">ATCC 23090</strain>
    </source>
</reference>
<dbReference type="InterPro" id="IPR012910">
    <property type="entry name" value="Plug_dom"/>
</dbReference>
<dbReference type="Gene3D" id="2.40.170.20">
    <property type="entry name" value="TonB-dependent receptor, beta-barrel domain"/>
    <property type="match status" value="1"/>
</dbReference>
<feature type="region of interest" description="Disordered" evidence="8">
    <location>
        <begin position="42"/>
        <end position="175"/>
    </location>
</feature>